<evidence type="ECO:0000256" key="9">
    <source>
        <dbReference type="RuleBase" id="RU000477"/>
    </source>
</evidence>
<keyword evidence="5" id="KW-0677">Repeat</keyword>
<evidence type="ECO:0000313" key="13">
    <source>
        <dbReference type="Proteomes" id="UP000326924"/>
    </source>
</evidence>
<organism evidence="12 13">
    <name type="scientific">Sphaerosporella brunnea</name>
    <dbReference type="NCBI Taxonomy" id="1250544"/>
    <lineage>
        <taxon>Eukaryota</taxon>
        <taxon>Fungi</taxon>
        <taxon>Dikarya</taxon>
        <taxon>Ascomycota</taxon>
        <taxon>Pezizomycotina</taxon>
        <taxon>Pezizomycetes</taxon>
        <taxon>Pezizales</taxon>
        <taxon>Pyronemataceae</taxon>
        <taxon>Sphaerosporella</taxon>
    </lineage>
</organism>
<comment type="caution">
    <text evidence="12">The sequence shown here is derived from an EMBL/GenBank/DDBJ whole genome shotgun (WGS) entry which is preliminary data.</text>
</comment>
<comment type="catalytic activity">
    <reaction evidence="8">
        <text>H2O(in) = H2O(out)</text>
        <dbReference type="Rhea" id="RHEA:29667"/>
        <dbReference type="ChEBI" id="CHEBI:15377"/>
    </reaction>
</comment>
<keyword evidence="13" id="KW-1185">Reference proteome</keyword>
<dbReference type="InterPro" id="IPR034294">
    <property type="entry name" value="Aquaporin_transptr"/>
</dbReference>
<name>A0A5J5EK37_9PEZI</name>
<dbReference type="EMBL" id="VXIS01000258">
    <property type="protein sequence ID" value="KAA8895553.1"/>
    <property type="molecule type" value="Genomic_DNA"/>
</dbReference>
<evidence type="ECO:0000313" key="12">
    <source>
        <dbReference type="EMBL" id="KAA8895553.1"/>
    </source>
</evidence>
<feature type="transmembrane region" description="Helical" evidence="11">
    <location>
        <begin position="234"/>
        <end position="254"/>
    </location>
</feature>
<feature type="transmembrane region" description="Helical" evidence="11">
    <location>
        <begin position="189"/>
        <end position="214"/>
    </location>
</feature>
<dbReference type="PANTHER" id="PTHR19139">
    <property type="entry name" value="AQUAPORIN TRANSPORTER"/>
    <property type="match status" value="1"/>
</dbReference>
<dbReference type="PRINTS" id="PR00783">
    <property type="entry name" value="MINTRINSICP"/>
</dbReference>
<feature type="transmembrane region" description="Helical" evidence="11">
    <location>
        <begin position="35"/>
        <end position="60"/>
    </location>
</feature>
<feature type="transmembrane region" description="Helical" evidence="11">
    <location>
        <begin position="72"/>
        <end position="94"/>
    </location>
</feature>
<proteinExistence type="inferred from homology"/>
<evidence type="ECO:0000256" key="6">
    <source>
        <dbReference type="ARBA" id="ARBA00022989"/>
    </source>
</evidence>
<feature type="region of interest" description="Disordered" evidence="10">
    <location>
        <begin position="264"/>
        <end position="295"/>
    </location>
</feature>
<comment type="similarity">
    <text evidence="2 9">Belongs to the MIP/aquaporin (TC 1.A.8) family.</text>
</comment>
<keyword evidence="4 9" id="KW-0812">Transmembrane</keyword>
<dbReference type="InParanoid" id="A0A5J5EK37"/>
<dbReference type="OrthoDB" id="3222at2759"/>
<evidence type="ECO:0000256" key="4">
    <source>
        <dbReference type="ARBA" id="ARBA00022692"/>
    </source>
</evidence>
<dbReference type="PANTHER" id="PTHR19139:SF199">
    <property type="entry name" value="MIP17260P"/>
    <property type="match status" value="1"/>
</dbReference>
<feature type="transmembrane region" description="Helical" evidence="11">
    <location>
        <begin position="121"/>
        <end position="142"/>
    </location>
</feature>
<protein>
    <submittedName>
        <fullName evidence="12">Aquaporin-like protein</fullName>
    </submittedName>
</protein>
<keyword evidence="7 11" id="KW-0472">Membrane</keyword>
<dbReference type="AlphaFoldDB" id="A0A5J5EK37"/>
<evidence type="ECO:0000256" key="8">
    <source>
        <dbReference type="ARBA" id="ARBA00034651"/>
    </source>
</evidence>
<evidence type="ECO:0000256" key="1">
    <source>
        <dbReference type="ARBA" id="ARBA00004141"/>
    </source>
</evidence>
<dbReference type="GO" id="GO:0005886">
    <property type="term" value="C:plasma membrane"/>
    <property type="evidence" value="ECO:0007669"/>
    <property type="project" value="TreeGrafter"/>
</dbReference>
<dbReference type="GO" id="GO:0015250">
    <property type="term" value="F:water channel activity"/>
    <property type="evidence" value="ECO:0007669"/>
    <property type="project" value="TreeGrafter"/>
</dbReference>
<dbReference type="InterPro" id="IPR023271">
    <property type="entry name" value="Aquaporin-like"/>
</dbReference>
<evidence type="ECO:0000256" key="10">
    <source>
        <dbReference type="SAM" id="MobiDB-lite"/>
    </source>
</evidence>
<dbReference type="Pfam" id="PF00230">
    <property type="entry name" value="MIP"/>
    <property type="match status" value="1"/>
</dbReference>
<evidence type="ECO:0000256" key="5">
    <source>
        <dbReference type="ARBA" id="ARBA00022737"/>
    </source>
</evidence>
<sequence>MGRNDRLSSSTTPIADETGLSGRRRIAQDSTVKNYTIAAVGEFLGTFMFFCTAYIATQAAKNATAGSSTESVALLLYISLSFAIPLMVNVWLFYRVSGGLFNPALTLAFVLLRLMSPAKGVLLAVSQLLGGIAAAGVAKALVPGHNLEVQTGLGKGVSSAQGLFIEVFLTAELAMAVFMIAVEKHRATFMAPLVIGGALGIGHLVGVSLTGASMNPARSFGPAVVAADFAGSHWIYWIGPFLGAALAAAIYKALLVVDYRSANPGQDADESGTGRSEVFVDAAGDEGPIASSSRA</sequence>
<keyword evidence="3 9" id="KW-0813">Transport</keyword>
<dbReference type="InterPro" id="IPR000425">
    <property type="entry name" value="MIP"/>
</dbReference>
<dbReference type="Gene3D" id="1.20.1080.10">
    <property type="entry name" value="Glycerol uptake facilitator protein"/>
    <property type="match status" value="1"/>
</dbReference>
<comment type="subcellular location">
    <subcellularLocation>
        <location evidence="1">Membrane</location>
        <topology evidence="1">Multi-pass membrane protein</topology>
    </subcellularLocation>
</comment>
<evidence type="ECO:0000256" key="11">
    <source>
        <dbReference type="SAM" id="Phobius"/>
    </source>
</evidence>
<reference evidence="12 13" key="1">
    <citation type="submission" date="2019-09" db="EMBL/GenBank/DDBJ databases">
        <title>Draft genome of the ectomycorrhizal ascomycete Sphaerosporella brunnea.</title>
        <authorList>
            <consortium name="DOE Joint Genome Institute"/>
            <person name="Benucci G.M."/>
            <person name="Marozzi G."/>
            <person name="Antonielli L."/>
            <person name="Sanchez S."/>
            <person name="Marco P."/>
            <person name="Wang X."/>
            <person name="Falini L.B."/>
            <person name="Barry K."/>
            <person name="Haridas S."/>
            <person name="Lipzen A."/>
            <person name="Labutti K."/>
            <person name="Grigoriev I.V."/>
            <person name="Murat C."/>
            <person name="Martin F."/>
            <person name="Albertini E."/>
            <person name="Donnini D."/>
            <person name="Bonito G."/>
        </authorList>
    </citation>
    <scope>NUCLEOTIDE SEQUENCE [LARGE SCALE GENOMIC DNA]</scope>
    <source>
        <strain evidence="12 13">Sb_GMNB300</strain>
    </source>
</reference>
<evidence type="ECO:0000256" key="3">
    <source>
        <dbReference type="ARBA" id="ARBA00022448"/>
    </source>
</evidence>
<gene>
    <name evidence="12" type="ORF">FN846DRAFT_801983</name>
</gene>
<dbReference type="SUPFAM" id="SSF81338">
    <property type="entry name" value="Aquaporin-like"/>
    <property type="match status" value="1"/>
</dbReference>
<evidence type="ECO:0000256" key="7">
    <source>
        <dbReference type="ARBA" id="ARBA00023136"/>
    </source>
</evidence>
<evidence type="ECO:0000256" key="2">
    <source>
        <dbReference type="ARBA" id="ARBA00006175"/>
    </source>
</evidence>
<keyword evidence="6 11" id="KW-1133">Transmembrane helix</keyword>
<accession>A0A5J5EK37</accession>
<dbReference type="FunCoup" id="A0A5J5EK37">
    <property type="interactions" value="252"/>
</dbReference>
<feature type="transmembrane region" description="Helical" evidence="11">
    <location>
        <begin position="162"/>
        <end position="182"/>
    </location>
</feature>
<dbReference type="Proteomes" id="UP000326924">
    <property type="component" value="Unassembled WGS sequence"/>
</dbReference>
<dbReference type="FunFam" id="1.20.1080.10:FF:000014">
    <property type="entry name" value="Aquaporin 1"/>
    <property type="match status" value="1"/>
</dbReference>